<accession>A0A8H3WDS7</accession>
<protein>
    <submittedName>
        <fullName evidence="1">Uncharacterized protein</fullName>
    </submittedName>
</protein>
<dbReference type="SUPFAM" id="SSF55961">
    <property type="entry name" value="Bet v1-like"/>
    <property type="match status" value="1"/>
</dbReference>
<dbReference type="EMBL" id="WOWK01000058">
    <property type="protein sequence ID" value="KAF0322728.1"/>
    <property type="molecule type" value="Genomic_DNA"/>
</dbReference>
<evidence type="ECO:0000313" key="2">
    <source>
        <dbReference type="Proteomes" id="UP000434172"/>
    </source>
</evidence>
<comment type="caution">
    <text evidence="1">The sequence shown here is derived from an EMBL/GenBank/DDBJ whole genome shotgun (WGS) entry which is preliminary data.</text>
</comment>
<reference evidence="1 2" key="1">
    <citation type="submission" date="2019-12" db="EMBL/GenBank/DDBJ databases">
        <title>A genome sequence resource for the geographically widespread anthracnose pathogen Colletotrichum asianum.</title>
        <authorList>
            <person name="Meng Y."/>
        </authorList>
    </citation>
    <scope>NUCLEOTIDE SEQUENCE [LARGE SCALE GENOMIC DNA]</scope>
    <source>
        <strain evidence="1 2">ICMP 18580</strain>
    </source>
</reference>
<name>A0A8H3WDS7_9PEZI</name>
<organism evidence="1 2">
    <name type="scientific">Colletotrichum asianum</name>
    <dbReference type="NCBI Taxonomy" id="702518"/>
    <lineage>
        <taxon>Eukaryota</taxon>
        <taxon>Fungi</taxon>
        <taxon>Dikarya</taxon>
        <taxon>Ascomycota</taxon>
        <taxon>Pezizomycotina</taxon>
        <taxon>Sordariomycetes</taxon>
        <taxon>Hypocreomycetidae</taxon>
        <taxon>Glomerellales</taxon>
        <taxon>Glomerellaceae</taxon>
        <taxon>Colletotrichum</taxon>
        <taxon>Colletotrichum gloeosporioides species complex</taxon>
    </lineage>
</organism>
<proteinExistence type="predicted"/>
<dbReference type="Proteomes" id="UP000434172">
    <property type="component" value="Unassembled WGS sequence"/>
</dbReference>
<dbReference type="AlphaFoldDB" id="A0A8H3WDS7"/>
<sequence length="170" mass="18857">MGICSASSQTLLPYTREQVYAFVTNPHNWPLTYKGSGGIQQKDLKLPLTLGSQWTEKVALENNTYYAKWTLITAIEPWKWSFLQENGIGATDGAITDGVDGTTVIEYVFQKAEMEIGGTKKEACIFKRTLSIDLPRNGTLPEDLLAVCMKTAGIEGYHDAVARELKRIHG</sequence>
<evidence type="ECO:0000313" key="1">
    <source>
        <dbReference type="EMBL" id="KAF0322728.1"/>
    </source>
</evidence>
<gene>
    <name evidence="1" type="ORF">GQ607_009969</name>
</gene>
<dbReference type="OrthoDB" id="3657092at2759"/>
<keyword evidence="2" id="KW-1185">Reference proteome</keyword>